<keyword evidence="1" id="KW-0539">Nucleus</keyword>
<evidence type="ECO:0000256" key="1">
    <source>
        <dbReference type="PROSITE-ProRule" id="PRU00267"/>
    </source>
</evidence>
<comment type="caution">
    <text evidence="5">The sequence shown here is derived from an EMBL/GenBank/DDBJ whole genome shotgun (WGS) entry which is preliminary data.</text>
</comment>
<feature type="domain" description="HMG box" evidence="3">
    <location>
        <begin position="315"/>
        <end position="360"/>
    </location>
</feature>
<feature type="region of interest" description="Disordered" evidence="2">
    <location>
        <begin position="179"/>
        <end position="221"/>
    </location>
</feature>
<feature type="compositionally biased region" description="Basic and acidic residues" evidence="2">
    <location>
        <begin position="304"/>
        <end position="313"/>
    </location>
</feature>
<dbReference type="CDD" id="cd22009">
    <property type="entry name" value="HMG-box_AtHMGB9-like"/>
    <property type="match status" value="1"/>
</dbReference>
<dbReference type="PROSITE" id="PS50118">
    <property type="entry name" value="HMG_BOX_2"/>
    <property type="match status" value="1"/>
</dbReference>
<keyword evidence="1" id="KW-0238">DNA-binding</keyword>
<evidence type="ECO:0000259" key="4">
    <source>
        <dbReference type="PROSITE" id="PS51011"/>
    </source>
</evidence>
<evidence type="ECO:0008006" key="7">
    <source>
        <dbReference type="Google" id="ProtNLM"/>
    </source>
</evidence>
<dbReference type="InterPro" id="IPR009071">
    <property type="entry name" value="HMG_box_dom"/>
</dbReference>
<dbReference type="SMART" id="SM01014">
    <property type="entry name" value="ARID"/>
    <property type="match status" value="1"/>
</dbReference>
<dbReference type="SMART" id="SM00501">
    <property type="entry name" value="BRIGHT"/>
    <property type="match status" value="1"/>
</dbReference>
<evidence type="ECO:0000313" key="6">
    <source>
        <dbReference type="Proteomes" id="UP000077202"/>
    </source>
</evidence>
<organism evidence="5 6">
    <name type="scientific">Marchantia polymorpha subsp. ruderalis</name>
    <dbReference type="NCBI Taxonomy" id="1480154"/>
    <lineage>
        <taxon>Eukaryota</taxon>
        <taxon>Viridiplantae</taxon>
        <taxon>Streptophyta</taxon>
        <taxon>Embryophyta</taxon>
        <taxon>Marchantiophyta</taxon>
        <taxon>Marchantiopsida</taxon>
        <taxon>Marchantiidae</taxon>
        <taxon>Marchantiales</taxon>
        <taxon>Marchantiaceae</taxon>
        <taxon>Marchantia</taxon>
    </lineage>
</organism>
<sequence>MATEAAVANVPPSVQTPAKNADTVMVDAKESPVAVLSTPAPVTTSQVAPTPQVATPQTLVPAINQQEYPAAVASNEAVISDERLFMDSFYKFHEALKSKPTIPKMGGKDLNVHLLYKEVTARGGLQQVIRDRKWKEITGAFEFPRTTTSASYVLRKYYVNLLHHFEQVYKNGAKGPLIPPPATLPGSSPSVQPGGDPALSEGGDQVTKKRPRKRKIQMPLIPQVDPAEAIGTSCKGSIEAKLDFGYLITMVVGGEKLKGVLYHVPTGVKVPSQFTNLPTLLASVNVDAAKTTVESTARRKRRRKEEMPKKDPNAPRPNRTGYNFFFAEQRQRLKALHPDKDRDISRMIGEAWNSLSEEQKTVSQTGHLMGIVKPGYGSKADNVIYVPCVCKMESKMQHPTLRACEMKLIVCCLLPFLKPYQERGVKDKERFKREMRDYREKMKSGHFDSAADLGTGQTVTSPEDPSVPDQPLEQDHGNAMGDDTPPTGEPTSETPHQQTSHEPSKGVPDQSLNQETPASVVSTQGEG</sequence>
<feature type="region of interest" description="Disordered" evidence="2">
    <location>
        <begin position="291"/>
        <end position="321"/>
    </location>
</feature>
<dbReference type="InterPro" id="IPR036431">
    <property type="entry name" value="ARID_dom_sf"/>
</dbReference>
<dbReference type="InterPro" id="IPR045303">
    <property type="entry name" value="ARID_HMGB9-like"/>
</dbReference>
<dbReference type="Gene3D" id="1.10.150.60">
    <property type="entry name" value="ARID DNA-binding domain"/>
    <property type="match status" value="1"/>
</dbReference>
<feature type="compositionally biased region" description="Low complexity" evidence="2">
    <location>
        <begin position="481"/>
        <end position="495"/>
    </location>
</feature>
<dbReference type="InterPro" id="IPR036910">
    <property type="entry name" value="HMG_box_dom_sf"/>
</dbReference>
<proteinExistence type="predicted"/>
<evidence type="ECO:0000259" key="3">
    <source>
        <dbReference type="PROSITE" id="PS50118"/>
    </source>
</evidence>
<dbReference type="SUPFAM" id="SSF46774">
    <property type="entry name" value="ARID-like"/>
    <property type="match status" value="1"/>
</dbReference>
<feature type="domain" description="ARID" evidence="4">
    <location>
        <begin position="79"/>
        <end position="170"/>
    </location>
</feature>
<dbReference type="Pfam" id="PF01388">
    <property type="entry name" value="ARID"/>
    <property type="match status" value="1"/>
</dbReference>
<dbReference type="Proteomes" id="UP000077202">
    <property type="component" value="Unassembled WGS sequence"/>
</dbReference>
<dbReference type="PANTHER" id="PTHR46691:SF1">
    <property type="entry name" value="AT-RICH INTERACTIVE DOMAIN-CONTAINING PROTEIN 2"/>
    <property type="match status" value="1"/>
</dbReference>
<protein>
    <recommendedName>
        <fullName evidence="7">HMG box domain-containing protein</fullName>
    </recommendedName>
</protein>
<dbReference type="PROSITE" id="PS51011">
    <property type="entry name" value="ARID"/>
    <property type="match status" value="1"/>
</dbReference>
<accession>A0A176VRM0</accession>
<dbReference type="InterPro" id="IPR001606">
    <property type="entry name" value="ARID_dom"/>
</dbReference>
<feature type="region of interest" description="Disordered" evidence="2">
    <location>
        <begin position="442"/>
        <end position="527"/>
    </location>
</feature>
<evidence type="ECO:0000313" key="5">
    <source>
        <dbReference type="EMBL" id="OAE23480.1"/>
    </source>
</evidence>
<dbReference type="SUPFAM" id="SSF47095">
    <property type="entry name" value="HMG-box"/>
    <property type="match status" value="1"/>
</dbReference>
<evidence type="ECO:0000256" key="2">
    <source>
        <dbReference type="SAM" id="MobiDB-lite"/>
    </source>
</evidence>
<dbReference type="SMART" id="SM00398">
    <property type="entry name" value="HMG"/>
    <property type="match status" value="1"/>
</dbReference>
<dbReference type="EMBL" id="LVLJ01002837">
    <property type="protein sequence ID" value="OAE23480.1"/>
    <property type="molecule type" value="Genomic_DNA"/>
</dbReference>
<dbReference type="GO" id="GO:0003677">
    <property type="term" value="F:DNA binding"/>
    <property type="evidence" value="ECO:0007669"/>
    <property type="project" value="UniProtKB-UniRule"/>
</dbReference>
<gene>
    <name evidence="5" type="ORF">AXG93_285s1370</name>
</gene>
<dbReference type="GO" id="GO:0005634">
    <property type="term" value="C:nucleus"/>
    <property type="evidence" value="ECO:0007669"/>
    <property type="project" value="UniProtKB-UniRule"/>
</dbReference>
<reference evidence="5" key="1">
    <citation type="submission" date="2016-03" db="EMBL/GenBank/DDBJ databases">
        <title>Mechanisms controlling the formation of the plant cell surface in tip-growing cells are functionally conserved among land plants.</title>
        <authorList>
            <person name="Honkanen S."/>
            <person name="Jones V.A."/>
            <person name="Morieri G."/>
            <person name="Champion C."/>
            <person name="Hetherington A.J."/>
            <person name="Kelly S."/>
            <person name="Saint-Marcoux D."/>
            <person name="Proust H."/>
            <person name="Prescott H."/>
            <person name="Dolan L."/>
        </authorList>
    </citation>
    <scope>NUCLEOTIDE SEQUENCE [LARGE SCALE GENOMIC DNA]</scope>
    <source>
        <tissue evidence="5">Whole gametophyte</tissue>
    </source>
</reference>
<feature type="DNA-binding region" description="HMG box" evidence="1">
    <location>
        <begin position="315"/>
        <end position="360"/>
    </location>
</feature>
<feature type="compositionally biased region" description="Polar residues" evidence="2">
    <location>
        <begin position="510"/>
        <end position="527"/>
    </location>
</feature>
<dbReference type="PANTHER" id="PTHR46691">
    <property type="entry name" value="HIGH MOBILITY GROUP B PROTEIN 9"/>
    <property type="match status" value="1"/>
</dbReference>
<name>A0A176VRM0_MARPO</name>
<dbReference type="Pfam" id="PF00505">
    <property type="entry name" value="HMG_box"/>
    <property type="match status" value="1"/>
</dbReference>
<dbReference type="AlphaFoldDB" id="A0A176VRM0"/>
<keyword evidence="6" id="KW-1185">Reference proteome</keyword>
<dbReference type="Gene3D" id="1.10.30.10">
    <property type="entry name" value="High mobility group box domain"/>
    <property type="match status" value="1"/>
</dbReference>
<dbReference type="CDD" id="cd16872">
    <property type="entry name" value="ARID_HMGB9-like"/>
    <property type="match status" value="1"/>
</dbReference>